<evidence type="ECO:0000313" key="10">
    <source>
        <dbReference type="EMBL" id="KXG75404.1"/>
    </source>
</evidence>
<accession>A0A140L4C9</accession>
<name>A0A140L4C9_9FIRM</name>
<sequence length="140" mass="15189">MSKFKEESEKLKRALLKDPFPYWLGAIFLGLLNIVIFILTNHGWGVTTSIAHWGAWLAKALGASPEKWAFYQSEANAKALSGGFLQDGGSIQNLGIIVGALLAVLLASQFRVKKIKSYKQVIAAILGGLMMGYGARLSYG</sequence>
<keyword evidence="11" id="KW-1185">Reference proteome</keyword>
<reference evidence="10 11" key="1">
    <citation type="submission" date="2015-12" db="EMBL/GenBank/DDBJ databases">
        <title>Draft genome sequnece of Fervidicola ferrireducens strain Y170.</title>
        <authorList>
            <person name="Patel B.K."/>
        </authorList>
    </citation>
    <scope>NUCLEOTIDE SEQUENCE [LARGE SCALE GENOMIC DNA]</scope>
    <source>
        <strain evidence="10 11">Y170</strain>
    </source>
</reference>
<feature type="transmembrane region" description="Helical" evidence="9">
    <location>
        <begin position="20"/>
        <end position="39"/>
    </location>
</feature>
<evidence type="ECO:0000256" key="7">
    <source>
        <dbReference type="ARBA" id="ARBA00023136"/>
    </source>
</evidence>
<feature type="transmembrane region" description="Helical" evidence="9">
    <location>
        <begin position="90"/>
        <end position="108"/>
    </location>
</feature>
<dbReference type="PANTHER" id="PTHR30574">
    <property type="entry name" value="INNER MEMBRANE PROTEIN YEDE"/>
    <property type="match status" value="1"/>
</dbReference>
<dbReference type="GO" id="GO:0005886">
    <property type="term" value="C:plasma membrane"/>
    <property type="evidence" value="ECO:0007669"/>
    <property type="project" value="UniProtKB-SubCell"/>
</dbReference>
<dbReference type="Proteomes" id="UP000070427">
    <property type="component" value="Unassembled WGS sequence"/>
</dbReference>
<organism evidence="10 11">
    <name type="scientific">Fervidicola ferrireducens</name>
    <dbReference type="NCBI Taxonomy" id="520764"/>
    <lineage>
        <taxon>Bacteria</taxon>
        <taxon>Bacillati</taxon>
        <taxon>Bacillota</taxon>
        <taxon>Clostridia</taxon>
        <taxon>Thermosediminibacterales</taxon>
        <taxon>Thermosediminibacteraceae</taxon>
        <taxon>Fervidicola</taxon>
    </lineage>
</organism>
<protein>
    <submittedName>
        <fullName evidence="10">Uncharacterized protein</fullName>
    </submittedName>
</protein>
<keyword evidence="7 9" id="KW-0472">Membrane</keyword>
<proteinExistence type="inferred from homology"/>
<dbReference type="STRING" id="520764.AN618_19160"/>
<gene>
    <name evidence="10" type="ORF">AN618_19160</name>
</gene>
<evidence type="ECO:0000256" key="4">
    <source>
        <dbReference type="ARBA" id="ARBA00022519"/>
    </source>
</evidence>
<feature type="transmembrane region" description="Helical" evidence="9">
    <location>
        <begin position="120"/>
        <end position="139"/>
    </location>
</feature>
<evidence type="ECO:0000256" key="3">
    <source>
        <dbReference type="ARBA" id="ARBA00022475"/>
    </source>
</evidence>
<comment type="subcellular location">
    <subcellularLocation>
        <location evidence="1">Cell inner membrane</location>
        <topology evidence="1">Multi-pass membrane protein</topology>
    </subcellularLocation>
</comment>
<evidence type="ECO:0000256" key="1">
    <source>
        <dbReference type="ARBA" id="ARBA00004429"/>
    </source>
</evidence>
<comment type="caution">
    <text evidence="10">The sequence shown here is derived from an EMBL/GenBank/DDBJ whole genome shotgun (WGS) entry which is preliminary data.</text>
</comment>
<evidence type="ECO:0000256" key="5">
    <source>
        <dbReference type="ARBA" id="ARBA00022692"/>
    </source>
</evidence>
<dbReference type="InParanoid" id="A0A140L4C9"/>
<dbReference type="AlphaFoldDB" id="A0A140L4C9"/>
<evidence type="ECO:0000313" key="11">
    <source>
        <dbReference type="Proteomes" id="UP000070427"/>
    </source>
</evidence>
<dbReference type="Pfam" id="PF04143">
    <property type="entry name" value="Sulf_transp"/>
    <property type="match status" value="1"/>
</dbReference>
<keyword evidence="3" id="KW-1003">Cell membrane</keyword>
<keyword evidence="6 9" id="KW-1133">Transmembrane helix</keyword>
<dbReference type="EMBL" id="LOED01000027">
    <property type="protein sequence ID" value="KXG75404.1"/>
    <property type="molecule type" value="Genomic_DNA"/>
</dbReference>
<dbReference type="InterPro" id="IPR007272">
    <property type="entry name" value="Sulf_transp_TsuA/YedE"/>
</dbReference>
<evidence type="ECO:0000256" key="9">
    <source>
        <dbReference type="SAM" id="Phobius"/>
    </source>
</evidence>
<evidence type="ECO:0000256" key="8">
    <source>
        <dbReference type="ARBA" id="ARBA00035655"/>
    </source>
</evidence>
<keyword evidence="5 9" id="KW-0812">Transmembrane</keyword>
<keyword evidence="4" id="KW-0997">Cell inner membrane</keyword>
<evidence type="ECO:0000256" key="6">
    <source>
        <dbReference type="ARBA" id="ARBA00022989"/>
    </source>
</evidence>
<evidence type="ECO:0000256" key="2">
    <source>
        <dbReference type="ARBA" id="ARBA00022448"/>
    </source>
</evidence>
<keyword evidence="2" id="KW-0813">Transport</keyword>
<dbReference type="PANTHER" id="PTHR30574:SF1">
    <property type="entry name" value="SULPHUR TRANSPORT DOMAIN-CONTAINING PROTEIN"/>
    <property type="match status" value="1"/>
</dbReference>
<comment type="similarity">
    <text evidence="8">Belongs to the TsuA/YedE (TC 9.B.102) family.</text>
</comment>